<dbReference type="RefSeq" id="WP_053597274.1">
    <property type="nucleotide sequence ID" value="NZ_CP067341.1"/>
</dbReference>
<feature type="transmembrane region" description="Helical" evidence="7">
    <location>
        <begin position="156"/>
        <end position="178"/>
    </location>
</feature>
<reference evidence="9 10" key="1">
    <citation type="submission" date="2020-01" db="EMBL/GenBank/DDBJ databases">
        <authorList>
            <person name="Liu G."/>
            <person name="Liu B."/>
        </authorList>
    </citation>
    <scope>NUCLEOTIDE SEQUENCE [LARGE SCALE GENOMIC DNA]</scope>
    <source>
        <strain evidence="9 10">FJAT-51161</strain>
    </source>
</reference>
<dbReference type="InterPro" id="IPR020846">
    <property type="entry name" value="MFS_dom"/>
</dbReference>
<gene>
    <name evidence="9" type="ORF">FJQ98_15285</name>
</gene>
<proteinExistence type="predicted"/>
<feature type="transmembrane region" description="Helical" evidence="7">
    <location>
        <begin position="95"/>
        <end position="116"/>
    </location>
</feature>
<dbReference type="PANTHER" id="PTHR43124:SF10">
    <property type="entry name" value="PURINE EFFLUX PUMP PBUE"/>
    <property type="match status" value="1"/>
</dbReference>
<dbReference type="Proteomes" id="UP000596049">
    <property type="component" value="Chromosome"/>
</dbReference>
<feature type="transmembrane region" description="Helical" evidence="7">
    <location>
        <begin position="38"/>
        <end position="58"/>
    </location>
</feature>
<feature type="transmembrane region" description="Helical" evidence="7">
    <location>
        <begin position="267"/>
        <end position="286"/>
    </location>
</feature>
<feature type="transmembrane region" description="Helical" evidence="7">
    <location>
        <begin position="5"/>
        <end position="26"/>
    </location>
</feature>
<dbReference type="PANTHER" id="PTHR43124">
    <property type="entry name" value="PURINE EFFLUX PUMP PBUE"/>
    <property type="match status" value="1"/>
</dbReference>
<comment type="subcellular location">
    <subcellularLocation>
        <location evidence="1">Cell membrane</location>
        <topology evidence="1">Multi-pass membrane protein</topology>
    </subcellularLocation>
</comment>
<keyword evidence="5 7" id="KW-1133">Transmembrane helix</keyword>
<keyword evidence="6 7" id="KW-0472">Membrane</keyword>
<feature type="transmembrane region" description="Helical" evidence="7">
    <location>
        <begin position="70"/>
        <end position="89"/>
    </location>
</feature>
<dbReference type="Pfam" id="PF07690">
    <property type="entry name" value="MFS_1"/>
    <property type="match status" value="1"/>
</dbReference>
<evidence type="ECO:0000256" key="3">
    <source>
        <dbReference type="ARBA" id="ARBA00022475"/>
    </source>
</evidence>
<evidence type="ECO:0000256" key="1">
    <source>
        <dbReference type="ARBA" id="ARBA00004651"/>
    </source>
</evidence>
<feature type="transmembrane region" description="Helical" evidence="7">
    <location>
        <begin position="292"/>
        <end position="310"/>
    </location>
</feature>
<evidence type="ECO:0000256" key="7">
    <source>
        <dbReference type="SAM" id="Phobius"/>
    </source>
</evidence>
<evidence type="ECO:0000256" key="6">
    <source>
        <dbReference type="ARBA" id="ARBA00023136"/>
    </source>
</evidence>
<dbReference type="Gene3D" id="1.20.1250.20">
    <property type="entry name" value="MFS general substrate transporter like domains"/>
    <property type="match status" value="2"/>
</dbReference>
<keyword evidence="10" id="KW-1185">Reference proteome</keyword>
<dbReference type="SUPFAM" id="SSF103473">
    <property type="entry name" value="MFS general substrate transporter"/>
    <property type="match status" value="1"/>
</dbReference>
<feature type="transmembrane region" description="Helical" evidence="7">
    <location>
        <begin position="199"/>
        <end position="222"/>
    </location>
</feature>
<dbReference type="EMBL" id="CP067341">
    <property type="protein sequence ID" value="QQP10624.1"/>
    <property type="molecule type" value="Genomic_DNA"/>
</dbReference>
<accession>A0ABX7AQW0</accession>
<dbReference type="InterPro" id="IPR036259">
    <property type="entry name" value="MFS_trans_sf"/>
</dbReference>
<evidence type="ECO:0000313" key="9">
    <source>
        <dbReference type="EMBL" id="QQP10624.1"/>
    </source>
</evidence>
<evidence type="ECO:0000256" key="5">
    <source>
        <dbReference type="ARBA" id="ARBA00022989"/>
    </source>
</evidence>
<dbReference type="CDD" id="cd17324">
    <property type="entry name" value="MFS_NepI_like"/>
    <property type="match status" value="1"/>
</dbReference>
<feature type="transmembrane region" description="Helical" evidence="7">
    <location>
        <begin position="331"/>
        <end position="351"/>
    </location>
</feature>
<feature type="transmembrane region" description="Helical" evidence="7">
    <location>
        <begin position="357"/>
        <end position="376"/>
    </location>
</feature>
<organism evidence="9 10">
    <name type="scientific">Lysinibacillus agricola</name>
    <dbReference type="NCBI Taxonomy" id="2590012"/>
    <lineage>
        <taxon>Bacteria</taxon>
        <taxon>Bacillati</taxon>
        <taxon>Bacillota</taxon>
        <taxon>Bacilli</taxon>
        <taxon>Bacillales</taxon>
        <taxon>Bacillaceae</taxon>
        <taxon>Lysinibacillus</taxon>
    </lineage>
</organism>
<evidence type="ECO:0000256" key="4">
    <source>
        <dbReference type="ARBA" id="ARBA00022692"/>
    </source>
</evidence>
<feature type="transmembrane region" description="Helical" evidence="7">
    <location>
        <begin position="128"/>
        <end position="150"/>
    </location>
</feature>
<protein>
    <submittedName>
        <fullName evidence="9">MFS transporter</fullName>
    </submittedName>
</protein>
<dbReference type="PROSITE" id="PS50850">
    <property type="entry name" value="MFS"/>
    <property type="match status" value="1"/>
</dbReference>
<dbReference type="InterPro" id="IPR011701">
    <property type="entry name" value="MFS"/>
</dbReference>
<evidence type="ECO:0000313" key="10">
    <source>
        <dbReference type="Proteomes" id="UP000596049"/>
    </source>
</evidence>
<keyword evidence="2" id="KW-0813">Transport</keyword>
<keyword evidence="4 7" id="KW-0812">Transmembrane</keyword>
<evidence type="ECO:0000256" key="2">
    <source>
        <dbReference type="ARBA" id="ARBA00022448"/>
    </source>
</evidence>
<keyword evidence="3" id="KW-1003">Cell membrane</keyword>
<dbReference type="InterPro" id="IPR050189">
    <property type="entry name" value="MFS_Efflux_Transporters"/>
</dbReference>
<sequence length="396" mass="42442">MNWRVYILAATTFAVGLVELIVGGILPKIAEDLNVSLATAGQLITIFALVYAISAPVLLSLTAKVERKRLYLISLFIFTLGNVMTYFSTTFTTVMIARIFTAMSTALVIVLSLTITTKIVEPRHRAKALGLVFVGVSSALVIGVPIGIFVTEAFGWRAVFLGIAFLSTLSMILVAFLLEKMPVVEVVPLKAQIKSLANLKIFSAQLTTLFMLAGHYMLYAYLTPFLVEAFDMNASWISICYLIFGIASVSGNALGGWLSDKIGTGKAILIVVSTFAVVLFSIPYTIVALPLFLIVTVFWGALSWALTPPLQNYLIQIDPKTSDIQQSLNTAALQIGISIGSAVGGAMFTVTGSVMHLASFGAILVLCALGCAIFSLKRAPVSHETELGLKSAHTNS</sequence>
<feature type="domain" description="Major facilitator superfamily (MFS) profile" evidence="8">
    <location>
        <begin position="4"/>
        <end position="379"/>
    </location>
</feature>
<evidence type="ECO:0000259" key="8">
    <source>
        <dbReference type="PROSITE" id="PS50850"/>
    </source>
</evidence>
<name>A0ABX7AQW0_9BACI</name>
<feature type="transmembrane region" description="Helical" evidence="7">
    <location>
        <begin position="234"/>
        <end position="255"/>
    </location>
</feature>